<keyword evidence="2" id="KW-1185">Reference proteome</keyword>
<dbReference type="AlphaFoldDB" id="A0AAW1AF18"/>
<evidence type="ECO:0000313" key="1">
    <source>
        <dbReference type="EMBL" id="KAK9308722.1"/>
    </source>
</evidence>
<reference evidence="1 2" key="1">
    <citation type="submission" date="2024-05" db="EMBL/GenBank/DDBJ databases">
        <title>The nuclear and mitochondrial genome assemblies of Tetragonisca angustula (Apidae: Meliponini), a tiny yet remarkable pollinator in the Neotropics.</title>
        <authorList>
            <person name="Ferrari R."/>
            <person name="Ricardo P.C."/>
            <person name="Dias F.C."/>
            <person name="Araujo N.S."/>
            <person name="Soares D.O."/>
            <person name="Zhou Q.-S."/>
            <person name="Zhu C.-D."/>
            <person name="Coutinho L."/>
            <person name="Airas M.C."/>
            <person name="Batista T.M."/>
        </authorList>
    </citation>
    <scope>NUCLEOTIDE SEQUENCE [LARGE SCALE GENOMIC DNA]</scope>
    <source>
        <strain evidence="1">ASF017062</strain>
        <tissue evidence="1">Abdomen</tissue>
    </source>
</reference>
<evidence type="ECO:0000313" key="2">
    <source>
        <dbReference type="Proteomes" id="UP001432146"/>
    </source>
</evidence>
<gene>
    <name evidence="1" type="ORF">QLX08_001339</name>
</gene>
<dbReference type="Proteomes" id="UP001432146">
    <property type="component" value="Unassembled WGS sequence"/>
</dbReference>
<organism evidence="1 2">
    <name type="scientific">Tetragonisca angustula</name>
    <dbReference type="NCBI Taxonomy" id="166442"/>
    <lineage>
        <taxon>Eukaryota</taxon>
        <taxon>Metazoa</taxon>
        <taxon>Ecdysozoa</taxon>
        <taxon>Arthropoda</taxon>
        <taxon>Hexapoda</taxon>
        <taxon>Insecta</taxon>
        <taxon>Pterygota</taxon>
        <taxon>Neoptera</taxon>
        <taxon>Endopterygota</taxon>
        <taxon>Hymenoptera</taxon>
        <taxon>Apocrita</taxon>
        <taxon>Aculeata</taxon>
        <taxon>Apoidea</taxon>
        <taxon>Anthophila</taxon>
        <taxon>Apidae</taxon>
        <taxon>Tetragonisca</taxon>
    </lineage>
</organism>
<name>A0AAW1AF18_9HYME</name>
<sequence>MSLNVTVQYFLSRVITSTLCRWLAGDVRYRDSECNIRVHKIGVKLFGRLFDLSSIGVASLLLFEGCNMEAPSQTQAQVESREMEWECTSKRVFKPSTGAGLTQTPPRARLYRL</sequence>
<protein>
    <submittedName>
        <fullName evidence="1">Uncharacterized protein</fullName>
    </submittedName>
</protein>
<comment type="caution">
    <text evidence="1">The sequence shown here is derived from an EMBL/GenBank/DDBJ whole genome shotgun (WGS) entry which is preliminary data.</text>
</comment>
<accession>A0AAW1AF18</accession>
<dbReference type="EMBL" id="JAWNGG020000017">
    <property type="protein sequence ID" value="KAK9308722.1"/>
    <property type="molecule type" value="Genomic_DNA"/>
</dbReference>
<proteinExistence type="predicted"/>